<feature type="region of interest" description="Disordered" evidence="2">
    <location>
        <begin position="426"/>
        <end position="539"/>
    </location>
</feature>
<evidence type="ECO:0000313" key="18">
    <source>
        <dbReference type="EMBL" id="CAE0033781.1"/>
    </source>
</evidence>
<dbReference type="GO" id="GO:0006376">
    <property type="term" value="P:mRNA splice site recognition"/>
    <property type="evidence" value="ECO:0007669"/>
    <property type="project" value="InterPro"/>
</dbReference>
<dbReference type="EMBL" id="HBHW01002028">
    <property type="protein sequence ID" value="CAE0033752.1"/>
    <property type="molecule type" value="Transcribed_RNA"/>
</dbReference>
<dbReference type="EMBL" id="HBHW01002045">
    <property type="protein sequence ID" value="CAE0033769.1"/>
    <property type="molecule type" value="Transcribed_RNA"/>
</dbReference>
<dbReference type="EMBL" id="HBHW01002033">
    <property type="protein sequence ID" value="CAE0033757.1"/>
    <property type="molecule type" value="Transcribed_RNA"/>
</dbReference>
<evidence type="ECO:0000256" key="1">
    <source>
        <dbReference type="ARBA" id="ARBA00005655"/>
    </source>
</evidence>
<dbReference type="GO" id="GO:0003729">
    <property type="term" value="F:mRNA binding"/>
    <property type="evidence" value="ECO:0007669"/>
    <property type="project" value="InterPro"/>
</dbReference>
<dbReference type="EMBL" id="HBHW01002054">
    <property type="protein sequence ID" value="CAE0033778.1"/>
    <property type="molecule type" value="Transcribed_RNA"/>
</dbReference>
<evidence type="ECO:0000313" key="4">
    <source>
        <dbReference type="EMBL" id="CAE0033752.1"/>
    </source>
</evidence>
<dbReference type="InterPro" id="IPR004882">
    <property type="entry name" value="Luc7-rel"/>
</dbReference>
<evidence type="ECO:0000313" key="10">
    <source>
        <dbReference type="EMBL" id="CAE0033765.1"/>
    </source>
</evidence>
<dbReference type="EMBL" id="HBHW01002051">
    <property type="protein sequence ID" value="CAE0033775.1"/>
    <property type="molecule type" value="Transcribed_RNA"/>
</dbReference>
<sequence>MALAAMREQLDMLMGPNRNGEEDSNKNPTDFRDENVCKMYICGLCPHLLFSNTKADIGVCQKVHKDELAESYKEALKNGEHFRYEQDLESYCRNLIADVDRRIQKALKRLQVQYGLEDTEGLLVSDPELYTRKLPTHRVGDKNPGLIEDEPEEEKEESETGAVEKDGQEKTDGKEEAGDDDDGASDTGAIDISMIKVINVAKDGDIPTPAEDETKGREHLASDAEARKPATKAEDEGKLDSKPEPPAEDKPIDSALKETKEAAENGSAKPETSEKEKTEDAGDRENKQDLLAGDKPTEESVGKATFKWAARTAPDGKPFWRNLESGESTWEQPPEEEIEPEGKDVVLKDTAEKKAGSDDGKEKDEEEAGTTLDKRQKLRVCEQCGAFLSIFDSEKRLQDHFGGKMHLGYLGLRRKLDELRETHRRRFDHGRRRRSRSRDRGSRRRSFSNGRRGRRDDDRRDDWRDDKRDRRRRSRSRSYERLRDRSRDRRDRGRDRDRDRDRHYDRDRRRRRSRSGDRDRDRHRRRYRSRSRSRERRRR</sequence>
<dbReference type="EMBL" id="HBHW01002046">
    <property type="protein sequence ID" value="CAE0033770.1"/>
    <property type="molecule type" value="Transcribed_RNA"/>
</dbReference>
<reference evidence="16" key="1">
    <citation type="submission" date="2021-01" db="EMBL/GenBank/DDBJ databases">
        <authorList>
            <person name="Corre E."/>
            <person name="Pelletier E."/>
            <person name="Niang G."/>
            <person name="Scheremetjew M."/>
            <person name="Finn R."/>
            <person name="Kale V."/>
            <person name="Holt S."/>
            <person name="Cochrane G."/>
            <person name="Meng A."/>
            <person name="Brown T."/>
            <person name="Cohen L."/>
        </authorList>
    </citation>
    <scope>NUCLEOTIDE SEQUENCE</scope>
    <source>
        <strain evidence="16">CCMP 769</strain>
    </source>
</reference>
<evidence type="ECO:0000313" key="9">
    <source>
        <dbReference type="EMBL" id="CAE0033763.1"/>
    </source>
</evidence>
<evidence type="ECO:0000313" key="15">
    <source>
        <dbReference type="EMBL" id="CAE0033775.1"/>
    </source>
</evidence>
<feature type="compositionally biased region" description="Basic and acidic residues" evidence="2">
    <location>
        <begin position="477"/>
        <end position="507"/>
    </location>
</feature>
<dbReference type="EMBL" id="HBHW01002039">
    <property type="protein sequence ID" value="CAE0033763.1"/>
    <property type="molecule type" value="Transcribed_RNA"/>
</dbReference>
<dbReference type="EMBL" id="HBHW01002038">
    <property type="protein sequence ID" value="CAE0033762.1"/>
    <property type="molecule type" value="Transcribed_RNA"/>
</dbReference>
<dbReference type="Pfam" id="PF03194">
    <property type="entry name" value="LUC7"/>
    <property type="match status" value="2"/>
</dbReference>
<dbReference type="PROSITE" id="PS01159">
    <property type="entry name" value="WW_DOMAIN_1"/>
    <property type="match status" value="1"/>
</dbReference>
<feature type="region of interest" description="Disordered" evidence="2">
    <location>
        <begin position="135"/>
        <end position="187"/>
    </location>
</feature>
<dbReference type="Gene3D" id="2.20.70.10">
    <property type="match status" value="1"/>
</dbReference>
<gene>
    <name evidence="4" type="ORF">RMAR00112_LOCUS1693</name>
    <name evidence="5" type="ORF">RMAR00112_LOCUS1698</name>
    <name evidence="6" type="ORF">RMAR00112_LOCUS1699</name>
    <name evidence="7" type="ORF">RMAR00112_LOCUS1700</name>
    <name evidence="8" type="ORF">RMAR00112_LOCUS1703</name>
    <name evidence="9" type="ORF">RMAR00112_LOCUS1704</name>
    <name evidence="10" type="ORF">RMAR00112_LOCUS1706</name>
    <name evidence="11" type="ORF">RMAR00112_LOCUS1708</name>
    <name evidence="12" type="ORF">RMAR00112_LOCUS1709</name>
    <name evidence="13" type="ORF">RMAR00112_LOCUS1710</name>
    <name evidence="14" type="ORF">RMAR00112_LOCUS1711</name>
    <name evidence="15" type="ORF">RMAR00112_LOCUS1716</name>
    <name evidence="16" type="ORF">RMAR00112_LOCUS1719</name>
    <name evidence="17" type="ORF">RMAR00112_LOCUS1720</name>
    <name evidence="18" type="ORF">RMAR00112_LOCUS1722</name>
</gene>
<feature type="compositionally biased region" description="Basic residues" evidence="2">
    <location>
        <begin position="426"/>
        <end position="446"/>
    </location>
</feature>
<protein>
    <recommendedName>
        <fullName evidence="3">WW domain-containing protein</fullName>
    </recommendedName>
</protein>
<dbReference type="PROSITE" id="PS50020">
    <property type="entry name" value="WW_DOMAIN_2"/>
    <property type="match status" value="1"/>
</dbReference>
<dbReference type="EMBL" id="HBHW01002057">
    <property type="protein sequence ID" value="CAE0033781.1"/>
    <property type="molecule type" value="Transcribed_RNA"/>
</dbReference>
<dbReference type="EMBL" id="HBHW01002034">
    <property type="protein sequence ID" value="CAE0033758.1"/>
    <property type="molecule type" value="Transcribed_RNA"/>
</dbReference>
<dbReference type="EMBL" id="HBHW01002055">
    <property type="protein sequence ID" value="CAE0033779.1"/>
    <property type="molecule type" value="Transcribed_RNA"/>
</dbReference>
<feature type="region of interest" description="Disordered" evidence="2">
    <location>
        <begin position="200"/>
        <end position="375"/>
    </location>
</feature>
<feature type="compositionally biased region" description="Basic and acidic residues" evidence="2">
    <location>
        <begin position="340"/>
        <end position="363"/>
    </location>
</feature>
<feature type="compositionally biased region" description="Acidic residues" evidence="2">
    <location>
        <begin position="147"/>
        <end position="159"/>
    </location>
</feature>
<evidence type="ECO:0000313" key="16">
    <source>
        <dbReference type="EMBL" id="CAE0033778.1"/>
    </source>
</evidence>
<dbReference type="EMBL" id="HBHW01002035">
    <property type="protein sequence ID" value="CAE0033759.1"/>
    <property type="molecule type" value="Transcribed_RNA"/>
</dbReference>
<name>A0A7S2ZA76_9RHOD</name>
<evidence type="ECO:0000313" key="11">
    <source>
        <dbReference type="EMBL" id="CAE0033767.1"/>
    </source>
</evidence>
<feature type="compositionally biased region" description="Basic and acidic residues" evidence="2">
    <location>
        <begin position="162"/>
        <end position="176"/>
    </location>
</feature>
<evidence type="ECO:0000313" key="8">
    <source>
        <dbReference type="EMBL" id="CAE0033762.1"/>
    </source>
</evidence>
<feature type="compositionally biased region" description="Basic residues" evidence="2">
    <location>
        <begin position="521"/>
        <end position="539"/>
    </location>
</feature>
<evidence type="ECO:0000313" key="17">
    <source>
        <dbReference type="EMBL" id="CAE0033779.1"/>
    </source>
</evidence>
<evidence type="ECO:0000313" key="7">
    <source>
        <dbReference type="EMBL" id="CAE0033759.1"/>
    </source>
</evidence>
<dbReference type="AlphaFoldDB" id="A0A7S2ZA76"/>
<evidence type="ECO:0000313" key="13">
    <source>
        <dbReference type="EMBL" id="CAE0033769.1"/>
    </source>
</evidence>
<dbReference type="CDD" id="cd00201">
    <property type="entry name" value="WW"/>
    <property type="match status" value="1"/>
</dbReference>
<evidence type="ECO:0000256" key="2">
    <source>
        <dbReference type="SAM" id="MobiDB-lite"/>
    </source>
</evidence>
<evidence type="ECO:0000259" key="3">
    <source>
        <dbReference type="PROSITE" id="PS50020"/>
    </source>
</evidence>
<dbReference type="PANTHER" id="PTHR12375">
    <property type="entry name" value="RNA-BINDING PROTEIN LUC7-RELATED"/>
    <property type="match status" value="1"/>
</dbReference>
<evidence type="ECO:0000313" key="6">
    <source>
        <dbReference type="EMBL" id="CAE0033758.1"/>
    </source>
</evidence>
<accession>A0A7S2ZA76</accession>
<feature type="compositionally biased region" description="Basic and acidic residues" evidence="2">
    <location>
        <begin position="212"/>
        <end position="263"/>
    </location>
</feature>
<feature type="domain" description="WW" evidence="3">
    <location>
        <begin position="308"/>
        <end position="335"/>
    </location>
</feature>
<dbReference type="EMBL" id="HBHW01002043">
    <property type="protein sequence ID" value="CAE0033767.1"/>
    <property type="molecule type" value="Transcribed_RNA"/>
</dbReference>
<evidence type="ECO:0000313" key="5">
    <source>
        <dbReference type="EMBL" id="CAE0033757.1"/>
    </source>
</evidence>
<evidence type="ECO:0000313" key="12">
    <source>
        <dbReference type="EMBL" id="CAE0033768.1"/>
    </source>
</evidence>
<feature type="compositionally biased region" description="Basic and acidic residues" evidence="2">
    <location>
        <begin position="454"/>
        <end position="468"/>
    </location>
</feature>
<proteinExistence type="inferred from homology"/>
<organism evidence="16">
    <name type="scientific">Rhodosorus marinus</name>
    <dbReference type="NCBI Taxonomy" id="101924"/>
    <lineage>
        <taxon>Eukaryota</taxon>
        <taxon>Rhodophyta</taxon>
        <taxon>Stylonematophyceae</taxon>
        <taxon>Stylonematales</taxon>
        <taxon>Stylonemataceae</taxon>
        <taxon>Rhodosorus</taxon>
    </lineage>
</organism>
<evidence type="ECO:0000313" key="14">
    <source>
        <dbReference type="EMBL" id="CAE0033770.1"/>
    </source>
</evidence>
<dbReference type="InterPro" id="IPR036020">
    <property type="entry name" value="WW_dom_sf"/>
</dbReference>
<comment type="similarity">
    <text evidence="1">Belongs to the Luc7 family.</text>
</comment>
<dbReference type="EMBL" id="HBHW01002044">
    <property type="protein sequence ID" value="CAE0033768.1"/>
    <property type="molecule type" value="Transcribed_RNA"/>
</dbReference>
<feature type="compositionally biased region" description="Basic and acidic residues" evidence="2">
    <location>
        <begin position="271"/>
        <end position="288"/>
    </location>
</feature>
<dbReference type="InterPro" id="IPR001202">
    <property type="entry name" value="WW_dom"/>
</dbReference>
<dbReference type="SUPFAM" id="SSF51045">
    <property type="entry name" value="WW domain"/>
    <property type="match status" value="1"/>
</dbReference>
<dbReference type="GO" id="GO:0005685">
    <property type="term" value="C:U1 snRNP"/>
    <property type="evidence" value="ECO:0007669"/>
    <property type="project" value="InterPro"/>
</dbReference>
<dbReference type="EMBL" id="HBHW01002041">
    <property type="protein sequence ID" value="CAE0033765.1"/>
    <property type="molecule type" value="Transcribed_RNA"/>
</dbReference>